<keyword evidence="3" id="KW-1185">Reference proteome</keyword>
<keyword evidence="1" id="KW-1133">Transmembrane helix</keyword>
<evidence type="ECO:0000256" key="1">
    <source>
        <dbReference type="SAM" id="Phobius"/>
    </source>
</evidence>
<evidence type="ECO:0000313" key="2">
    <source>
        <dbReference type="EMBL" id="MFC3032761.1"/>
    </source>
</evidence>
<gene>
    <name evidence="2" type="ORF">ACFOEE_09550</name>
</gene>
<keyword evidence="1" id="KW-0812">Transmembrane</keyword>
<dbReference type="RefSeq" id="WP_377123577.1">
    <property type="nucleotide sequence ID" value="NZ_JBHRSD010000014.1"/>
</dbReference>
<proteinExistence type="predicted"/>
<dbReference type="EMBL" id="JBHRSD010000014">
    <property type="protein sequence ID" value="MFC3032761.1"/>
    <property type="molecule type" value="Genomic_DNA"/>
</dbReference>
<keyword evidence="1" id="KW-0472">Membrane</keyword>
<reference evidence="3" key="1">
    <citation type="journal article" date="2019" name="Int. J. Syst. Evol. Microbiol.">
        <title>The Global Catalogue of Microorganisms (GCM) 10K type strain sequencing project: providing services to taxonomists for standard genome sequencing and annotation.</title>
        <authorList>
            <consortium name="The Broad Institute Genomics Platform"/>
            <consortium name="The Broad Institute Genome Sequencing Center for Infectious Disease"/>
            <person name="Wu L."/>
            <person name="Ma J."/>
        </authorList>
    </citation>
    <scope>NUCLEOTIDE SEQUENCE [LARGE SCALE GENOMIC DNA]</scope>
    <source>
        <strain evidence="3">KCTC 42730</strain>
    </source>
</reference>
<evidence type="ECO:0000313" key="3">
    <source>
        <dbReference type="Proteomes" id="UP001595453"/>
    </source>
</evidence>
<accession>A0ABV7CJR2</accession>
<organism evidence="2 3">
    <name type="scientific">Pseudoalteromonas fenneropenaei</name>
    <dbReference type="NCBI Taxonomy" id="1737459"/>
    <lineage>
        <taxon>Bacteria</taxon>
        <taxon>Pseudomonadati</taxon>
        <taxon>Pseudomonadota</taxon>
        <taxon>Gammaproteobacteria</taxon>
        <taxon>Alteromonadales</taxon>
        <taxon>Pseudoalteromonadaceae</taxon>
        <taxon>Pseudoalteromonas</taxon>
    </lineage>
</organism>
<sequence>MKKNSKPNGSYYSGFMSIIIGGALMVLNCSIFLGGEYHMRQNSLSADGDLLLFSLKLLTSALASLFFIISGLKVILTKFKDKDDNEK</sequence>
<protein>
    <submittedName>
        <fullName evidence="2">Uncharacterized protein</fullName>
    </submittedName>
</protein>
<name>A0ABV7CJR2_9GAMM</name>
<feature type="transmembrane region" description="Helical" evidence="1">
    <location>
        <begin position="12"/>
        <end position="33"/>
    </location>
</feature>
<dbReference type="Proteomes" id="UP001595453">
    <property type="component" value="Unassembled WGS sequence"/>
</dbReference>
<comment type="caution">
    <text evidence="2">The sequence shown here is derived from an EMBL/GenBank/DDBJ whole genome shotgun (WGS) entry which is preliminary data.</text>
</comment>
<feature type="transmembrane region" description="Helical" evidence="1">
    <location>
        <begin position="53"/>
        <end position="76"/>
    </location>
</feature>